<feature type="region of interest" description="Disordered" evidence="1">
    <location>
        <begin position="274"/>
        <end position="308"/>
    </location>
</feature>
<keyword evidence="3" id="KW-1185">Reference proteome</keyword>
<protein>
    <submittedName>
        <fullName evidence="2">Uncharacterized protein</fullName>
    </submittedName>
</protein>
<organism evidence="2 3">
    <name type="scientific">Engystomops pustulosus</name>
    <name type="common">Tungara frog</name>
    <name type="synonym">Physalaemus pustulosus</name>
    <dbReference type="NCBI Taxonomy" id="76066"/>
    <lineage>
        <taxon>Eukaryota</taxon>
        <taxon>Metazoa</taxon>
        <taxon>Chordata</taxon>
        <taxon>Craniata</taxon>
        <taxon>Vertebrata</taxon>
        <taxon>Euteleostomi</taxon>
        <taxon>Amphibia</taxon>
        <taxon>Batrachia</taxon>
        <taxon>Anura</taxon>
        <taxon>Neobatrachia</taxon>
        <taxon>Hyloidea</taxon>
        <taxon>Leptodactylidae</taxon>
        <taxon>Leiuperinae</taxon>
        <taxon>Engystomops</taxon>
    </lineage>
</organism>
<accession>A0AAV7A6J1</accession>
<proteinExistence type="predicted"/>
<feature type="compositionally biased region" description="Low complexity" evidence="1">
    <location>
        <begin position="294"/>
        <end position="305"/>
    </location>
</feature>
<dbReference type="AlphaFoldDB" id="A0AAV7A6J1"/>
<evidence type="ECO:0000313" key="2">
    <source>
        <dbReference type="EMBL" id="KAG8555080.1"/>
    </source>
</evidence>
<evidence type="ECO:0000256" key="1">
    <source>
        <dbReference type="SAM" id="MobiDB-lite"/>
    </source>
</evidence>
<dbReference type="EMBL" id="WNYA01000009">
    <property type="protein sequence ID" value="KAG8555079.1"/>
    <property type="molecule type" value="Genomic_DNA"/>
</dbReference>
<evidence type="ECO:0000313" key="3">
    <source>
        <dbReference type="Proteomes" id="UP000824782"/>
    </source>
</evidence>
<name>A0AAV7A6J1_ENGPU</name>
<dbReference type="InterPro" id="IPR039284">
    <property type="entry name" value="CCDC159/163"/>
</dbReference>
<comment type="caution">
    <text evidence="2">The sequence shown here is derived from an EMBL/GenBank/DDBJ whole genome shotgun (WGS) entry which is preliminary data.</text>
</comment>
<dbReference type="Proteomes" id="UP000824782">
    <property type="component" value="Unassembled WGS sequence"/>
</dbReference>
<dbReference type="EMBL" id="WNYA01000009">
    <property type="protein sequence ID" value="KAG8555080.1"/>
    <property type="molecule type" value="Genomic_DNA"/>
</dbReference>
<dbReference type="PANTHER" id="PTHR34533">
    <property type="entry name" value="TRANSMEMBRANE PROTEIN CCDC163"/>
    <property type="match status" value="1"/>
</dbReference>
<sequence length="376" mass="42598">MNWDSKLEAVLTAADDSMAKIKERLYTRVDVTKDFHYDSPPVRRAALYGDPLPMKPASPSAYTHPAPVSSEDMVNLSSQLLSQAKMITSLHHAIGRLERDRDLQLQRIQSLEDEVRRLGESRGLDVTESVLERRLEGLRHEVSSELRHLEDRVRGAASREPSPSLRSASSILQEVNETKRLIWKEYESLRQDTDYMHQRLRRQEDDLLRQISDGQELKRAQEKSVTVLERVLSSHQTQTLELERARADTQGVQRDLLQIRSAIEDVKENVRKLEGKVSAPKSRRDRAGGRRSGQELSRSGSSSSVDDLRSRISLADISSEDTSYSLGAAAEVSRGSRDTTKGWRSRSDRDLSDRDLSDHDLDDLSDSAPELNFSDL</sequence>
<gene>
    <name evidence="2" type="ORF">GDO81_017576</name>
</gene>
<reference evidence="2" key="1">
    <citation type="thesis" date="2020" institute="ProQuest LLC" country="789 East Eisenhower Parkway, Ann Arbor, MI, USA">
        <title>Comparative Genomics and Chromosome Evolution.</title>
        <authorList>
            <person name="Mudd A.B."/>
        </authorList>
    </citation>
    <scope>NUCLEOTIDE SEQUENCE</scope>
    <source>
        <strain evidence="2">237g6f4</strain>
        <tissue evidence="2">Blood</tissue>
    </source>
</reference>
<feature type="region of interest" description="Disordered" evidence="1">
    <location>
        <begin position="323"/>
        <end position="376"/>
    </location>
</feature>
<dbReference type="PANTHER" id="PTHR34533:SF3">
    <property type="entry name" value="BICD FAMILY-LIKE CARGO ADAPTER 2"/>
    <property type="match status" value="1"/>
</dbReference>
<feature type="compositionally biased region" description="Basic and acidic residues" evidence="1">
    <location>
        <begin position="334"/>
        <end position="359"/>
    </location>
</feature>